<proteinExistence type="predicted"/>
<organism evidence="1 2">
    <name type="scientific">Ooceraea biroi</name>
    <name type="common">Clonal raider ant</name>
    <name type="synonym">Cerapachys biroi</name>
    <dbReference type="NCBI Taxonomy" id="2015173"/>
    <lineage>
        <taxon>Eukaryota</taxon>
        <taxon>Metazoa</taxon>
        <taxon>Ecdysozoa</taxon>
        <taxon>Arthropoda</taxon>
        <taxon>Hexapoda</taxon>
        <taxon>Insecta</taxon>
        <taxon>Pterygota</taxon>
        <taxon>Neoptera</taxon>
        <taxon>Endopterygota</taxon>
        <taxon>Hymenoptera</taxon>
        <taxon>Apocrita</taxon>
        <taxon>Aculeata</taxon>
        <taxon>Formicoidea</taxon>
        <taxon>Formicidae</taxon>
        <taxon>Dorylinae</taxon>
        <taxon>Ooceraea</taxon>
    </lineage>
</organism>
<dbReference type="Proteomes" id="UP000053097">
    <property type="component" value="Unassembled WGS sequence"/>
</dbReference>
<reference evidence="1 2" key="1">
    <citation type="journal article" date="2014" name="Curr. Biol.">
        <title>The genome of the clonal raider ant Cerapachys biroi.</title>
        <authorList>
            <person name="Oxley P.R."/>
            <person name="Ji L."/>
            <person name="Fetter-Pruneda I."/>
            <person name="McKenzie S.K."/>
            <person name="Li C."/>
            <person name="Hu H."/>
            <person name="Zhang G."/>
            <person name="Kronauer D.J."/>
        </authorList>
    </citation>
    <scope>NUCLEOTIDE SEQUENCE [LARGE SCALE GENOMIC DNA]</scope>
</reference>
<feature type="non-terminal residue" evidence="1">
    <location>
        <position position="48"/>
    </location>
</feature>
<evidence type="ECO:0000313" key="1">
    <source>
        <dbReference type="EMBL" id="EZA51601.1"/>
    </source>
</evidence>
<gene>
    <name evidence="1" type="ORF">X777_08784</name>
</gene>
<keyword evidence="2" id="KW-1185">Reference proteome</keyword>
<evidence type="ECO:0000313" key="2">
    <source>
        <dbReference type="Proteomes" id="UP000053097"/>
    </source>
</evidence>
<sequence>MVCIKKRFFNLNRLLLHAFGLWSDEQTIFARFRATMLYSLLISSIVFQ</sequence>
<dbReference type="EMBL" id="KK107373">
    <property type="protein sequence ID" value="EZA51601.1"/>
    <property type="molecule type" value="Genomic_DNA"/>
</dbReference>
<accession>A0A026W7M3</accession>
<protein>
    <submittedName>
        <fullName evidence="1">Uncharacterized protein</fullName>
    </submittedName>
</protein>
<dbReference type="AlphaFoldDB" id="A0A026W7M3"/>
<name>A0A026W7M3_OOCBI</name>